<gene>
    <name evidence="3" type="ORF">JXQ802_LOCUS55720</name>
    <name evidence="2" type="ORF">PYM288_LOCUS39183</name>
</gene>
<evidence type="ECO:0000313" key="3">
    <source>
        <dbReference type="EMBL" id="CAF1658780.1"/>
    </source>
</evidence>
<evidence type="ECO:0000313" key="4">
    <source>
        <dbReference type="Proteomes" id="UP000663870"/>
    </source>
</evidence>
<organism evidence="3 4">
    <name type="scientific">Rotaria sordida</name>
    <dbReference type="NCBI Taxonomy" id="392033"/>
    <lineage>
        <taxon>Eukaryota</taxon>
        <taxon>Metazoa</taxon>
        <taxon>Spiralia</taxon>
        <taxon>Gnathifera</taxon>
        <taxon>Rotifera</taxon>
        <taxon>Eurotatoria</taxon>
        <taxon>Bdelloidea</taxon>
        <taxon>Philodinida</taxon>
        <taxon>Philodinidae</taxon>
        <taxon>Rotaria</taxon>
    </lineage>
</organism>
<name>A0A816FC22_9BILA</name>
<reference evidence="3" key="1">
    <citation type="submission" date="2021-02" db="EMBL/GenBank/DDBJ databases">
        <authorList>
            <person name="Nowell W R."/>
        </authorList>
    </citation>
    <scope>NUCLEOTIDE SEQUENCE</scope>
</reference>
<sequence length="108" mass="12595">EEEGEGDHKKFGKKREKKRAATGKRDRDVIGGDVFPRYSTIGQLTNATVVAEPPPAFARYMLRKSVDRLNSEFRVIVEFRSRLEEIQHRRYAENLGYRRQSRDNILDA</sequence>
<dbReference type="Proteomes" id="UP000663870">
    <property type="component" value="Unassembled WGS sequence"/>
</dbReference>
<evidence type="ECO:0000313" key="2">
    <source>
        <dbReference type="EMBL" id="CAF1511866.1"/>
    </source>
</evidence>
<evidence type="ECO:0000256" key="1">
    <source>
        <dbReference type="SAM" id="MobiDB-lite"/>
    </source>
</evidence>
<feature type="non-terminal residue" evidence="3">
    <location>
        <position position="1"/>
    </location>
</feature>
<dbReference type="EMBL" id="CAJNOL010012168">
    <property type="protein sequence ID" value="CAF1658780.1"/>
    <property type="molecule type" value="Genomic_DNA"/>
</dbReference>
<proteinExistence type="predicted"/>
<dbReference type="Proteomes" id="UP000663854">
    <property type="component" value="Unassembled WGS sequence"/>
</dbReference>
<accession>A0A816FC22</accession>
<keyword evidence="4" id="KW-1185">Reference proteome</keyword>
<protein>
    <submittedName>
        <fullName evidence="3">Uncharacterized protein</fullName>
    </submittedName>
</protein>
<comment type="caution">
    <text evidence="3">The sequence shown here is derived from an EMBL/GenBank/DDBJ whole genome shotgun (WGS) entry which is preliminary data.</text>
</comment>
<feature type="region of interest" description="Disordered" evidence="1">
    <location>
        <begin position="1"/>
        <end position="26"/>
    </location>
</feature>
<dbReference type="EMBL" id="CAJNOH010010352">
    <property type="protein sequence ID" value="CAF1511866.1"/>
    <property type="molecule type" value="Genomic_DNA"/>
</dbReference>
<dbReference type="AlphaFoldDB" id="A0A816FC22"/>
<feature type="compositionally biased region" description="Basic residues" evidence="1">
    <location>
        <begin position="10"/>
        <end position="22"/>
    </location>
</feature>